<keyword evidence="1" id="KW-0732">Signal</keyword>
<dbReference type="PANTHER" id="PTHR46769:SF2">
    <property type="entry name" value="FIBROCYSTIN-L ISOFORM 2 PRECURSOR-RELATED"/>
    <property type="match status" value="1"/>
</dbReference>
<evidence type="ECO:0000256" key="2">
    <source>
        <dbReference type="SAM" id="Phobius"/>
    </source>
</evidence>
<dbReference type="InterPro" id="IPR013783">
    <property type="entry name" value="Ig-like_fold"/>
</dbReference>
<evidence type="ECO:0000256" key="1">
    <source>
        <dbReference type="ARBA" id="ARBA00022729"/>
    </source>
</evidence>
<evidence type="ECO:0000259" key="3">
    <source>
        <dbReference type="SMART" id="SM00429"/>
    </source>
</evidence>
<dbReference type="NCBIfam" id="TIGR04183">
    <property type="entry name" value="Por_Secre_tail"/>
    <property type="match status" value="1"/>
</dbReference>
<dbReference type="eggNOG" id="COG3291">
    <property type="taxonomic scope" value="Bacteria"/>
</dbReference>
<accession>A1ZJT6</accession>
<dbReference type="Pfam" id="PF01833">
    <property type="entry name" value="TIG"/>
    <property type="match status" value="9"/>
</dbReference>
<feature type="transmembrane region" description="Helical" evidence="2">
    <location>
        <begin position="35"/>
        <end position="51"/>
    </location>
</feature>
<keyword evidence="2" id="KW-0812">Transmembrane</keyword>
<keyword evidence="5" id="KW-1185">Reference proteome</keyword>
<dbReference type="Pfam" id="PF18962">
    <property type="entry name" value="Por_Secre_tail"/>
    <property type="match status" value="1"/>
</dbReference>
<feature type="domain" description="IPT/TIG" evidence="3">
    <location>
        <begin position="854"/>
        <end position="935"/>
    </location>
</feature>
<feature type="domain" description="IPT/TIG" evidence="3">
    <location>
        <begin position="350"/>
        <end position="431"/>
    </location>
</feature>
<name>A1ZJT6_MICM2</name>
<gene>
    <name evidence="4" type="ORF">M23134_01445</name>
</gene>
<feature type="domain" description="IPT/TIG" evidence="3">
    <location>
        <begin position="436"/>
        <end position="515"/>
    </location>
</feature>
<dbReference type="EMBL" id="AAWS01000011">
    <property type="protein sequence ID" value="EAY29389.1"/>
    <property type="molecule type" value="Genomic_DNA"/>
</dbReference>
<sequence length="1114" mass="117173">MVNNTFDKVYKSLIASGVMTTIQTLITIQNMKKRYILLLWAIVCCTGILHAQKVMNYKFRAYQGTFTPLVNATSLLDFSTGSAYGNNYSIGFPFKYASKTYDKFAISTDGFITLGQGSTHLTSSSWDNNLRNGLKGKRPIIAPLWDDLSLYNGLVSYKTEGIVGNRTLTVEWLKAYWYNRIITISVQVKLYEASGKIEFIYRREGSYLHSNYRGASIGITGENTGIQSFLSLQDVSTSPTVSSTNENGGLNSRPATGQVYAFAPPPPLAITSFSPVRGRVGTNVTIKGSGFSTTATNNEVKFNGIKATITSATPTELKARVPVGATTGKVSVTVKSETVTSNNNFTVVVPPSITSFTPAQGAIRSLVIIKGANFNPVAANNTVKFNGKTATVNAASATELQVSVPVGATTGKITVTANGETITSATNFTVVLSANAPRITSFTPTSGPEGTNVTINGANFSATAANNTVKFNGKTATVTAATTTALQVKVPTGATTGKITVEVNDETAVSTNNFILPPTITSFTPARGLVGTNMIIRGKNFSTTAANNTVKFNGKAATVISSTTTALQVKVPTGATTGKVSVEVNGKTATSATDFTVIFPPTITSFTPDKGAIRSKVTIKGAHFSPTAANNTVKLNGKTAIVTAATPTELQVTVPVGATTGKITLTVNGITIRSATNFSVILSANAPQISGFTPSQGSVGTKVTIRGRNFSTITAKNTVTFNGRVATVTAATATTLEVTVPSRASTGKITVEVNDETALSTGDFTVTYPAPTITRFTPDKGKKGAYVTIEGTNFSSTRQDNTVKFNGIEATIDYATGTRIRATVPRGATTGKITVEVYGQTATSATDFTVISTDPTITSFTPERGGKGTTVTITGTNFSSTRLYNTVKFNGRSATIISATPTEIKTSVPSRATTGKITVRVNFKTATSATDFIVNSSSPTAPTITSFTPSQGGEGTNVTITGTNFSSNPLGNLVEFNGMPAIVTSATPTEIKTSVPLLATTGKITVTVNFETATSATDFTVGDVTGLPQNLKEAQLLLFPNPFVANMTMEVKGKVSSNQVKVVVFNNKGKAVLAAKRTLENGRLVLPMKELSSGNYLVKIYIGKETVLRRIVKL</sequence>
<comment type="caution">
    <text evidence="4">The sequence shown here is derived from an EMBL/GenBank/DDBJ whole genome shotgun (WGS) entry which is preliminary data.</text>
</comment>
<keyword evidence="2" id="KW-0472">Membrane</keyword>
<feature type="domain" description="IPT/TIG" evidence="3">
    <location>
        <begin position="941"/>
        <end position="1022"/>
    </location>
</feature>
<feature type="domain" description="IPT/TIG" evidence="3">
    <location>
        <begin position="517"/>
        <end position="598"/>
    </location>
</feature>
<keyword evidence="2" id="KW-1133">Transmembrane helix</keyword>
<evidence type="ECO:0000313" key="4">
    <source>
        <dbReference type="EMBL" id="EAY29389.1"/>
    </source>
</evidence>
<dbReference type="InterPro" id="IPR026444">
    <property type="entry name" value="Secre_tail"/>
</dbReference>
<dbReference type="InterPro" id="IPR052387">
    <property type="entry name" value="Fibrocystin"/>
</dbReference>
<dbReference type="eggNOG" id="COG5184">
    <property type="taxonomic scope" value="Bacteria"/>
</dbReference>
<proteinExistence type="predicted"/>
<dbReference type="SMART" id="SM00429">
    <property type="entry name" value="IPT"/>
    <property type="match status" value="9"/>
</dbReference>
<dbReference type="CDD" id="cd00603">
    <property type="entry name" value="IPT_PCSR"/>
    <property type="match status" value="8"/>
</dbReference>
<dbReference type="AlphaFoldDB" id="A1ZJT6"/>
<dbReference type="InterPro" id="IPR014756">
    <property type="entry name" value="Ig_E-set"/>
</dbReference>
<feature type="domain" description="IPT/TIG" evidence="3">
    <location>
        <begin position="686"/>
        <end position="767"/>
    </location>
</feature>
<dbReference type="OrthoDB" id="660167at2"/>
<feature type="domain" description="IPT/TIG" evidence="3">
    <location>
        <begin position="600"/>
        <end position="681"/>
    </location>
</feature>
<dbReference type="InterPro" id="IPR002909">
    <property type="entry name" value="IPT_dom"/>
</dbReference>
<evidence type="ECO:0000313" key="5">
    <source>
        <dbReference type="Proteomes" id="UP000004095"/>
    </source>
</evidence>
<feature type="domain" description="IPT/TIG" evidence="3">
    <location>
        <begin position="770"/>
        <end position="851"/>
    </location>
</feature>
<reference evidence="4 5" key="1">
    <citation type="submission" date="2007-01" db="EMBL/GenBank/DDBJ databases">
        <authorList>
            <person name="Haygood M."/>
            <person name="Podell S."/>
            <person name="Anderson C."/>
            <person name="Hopkinson B."/>
            <person name="Roe K."/>
            <person name="Barbeau K."/>
            <person name="Gaasterland T."/>
            <person name="Ferriera S."/>
            <person name="Johnson J."/>
            <person name="Kravitz S."/>
            <person name="Beeson K."/>
            <person name="Sutton G."/>
            <person name="Rogers Y.-H."/>
            <person name="Friedman R."/>
            <person name="Frazier M."/>
            <person name="Venter J.C."/>
        </authorList>
    </citation>
    <scope>NUCLEOTIDE SEQUENCE [LARGE SCALE GENOMIC DNA]</scope>
    <source>
        <strain evidence="4 5">ATCC 23134</strain>
    </source>
</reference>
<feature type="domain" description="IPT/TIG" evidence="3">
    <location>
        <begin position="267"/>
        <end position="348"/>
    </location>
</feature>
<dbReference type="SUPFAM" id="SSF81296">
    <property type="entry name" value="E set domains"/>
    <property type="match status" value="9"/>
</dbReference>
<dbReference type="Gene3D" id="2.60.40.10">
    <property type="entry name" value="Immunoglobulins"/>
    <property type="match status" value="9"/>
</dbReference>
<protein>
    <submittedName>
        <fullName evidence="4">IPT/TIG domain protein</fullName>
    </submittedName>
</protein>
<dbReference type="Proteomes" id="UP000004095">
    <property type="component" value="Unassembled WGS sequence"/>
</dbReference>
<dbReference type="PANTHER" id="PTHR46769">
    <property type="entry name" value="POLYCYSTIC KIDNEY AND HEPATIC DISEASE 1 (AUTOSOMAL RECESSIVE)-LIKE 1"/>
    <property type="match status" value="1"/>
</dbReference>
<organism evidence="4 5">
    <name type="scientific">Microscilla marina ATCC 23134</name>
    <dbReference type="NCBI Taxonomy" id="313606"/>
    <lineage>
        <taxon>Bacteria</taxon>
        <taxon>Pseudomonadati</taxon>
        <taxon>Bacteroidota</taxon>
        <taxon>Cytophagia</taxon>
        <taxon>Cytophagales</taxon>
        <taxon>Microscillaceae</taxon>
        <taxon>Microscilla</taxon>
    </lineage>
</organism>